<dbReference type="SMR" id="A0A1I7RYX0"/>
<accession>A0A1I7RYX0</accession>
<evidence type="ECO:0000256" key="6">
    <source>
        <dbReference type="RuleBase" id="RU362059"/>
    </source>
</evidence>
<evidence type="ECO:0000313" key="7">
    <source>
        <dbReference type="EMBL" id="CAD5213241.1"/>
    </source>
</evidence>
<dbReference type="Gene3D" id="3.40.50.2000">
    <property type="entry name" value="Glycogen Phosphorylase B"/>
    <property type="match status" value="1"/>
</dbReference>
<keyword evidence="6" id="KW-0472">Membrane</keyword>
<keyword evidence="6" id="KW-1133">Transmembrane helix</keyword>
<feature type="transmembrane region" description="Helical" evidence="6">
    <location>
        <begin position="487"/>
        <end position="514"/>
    </location>
</feature>
<dbReference type="AlphaFoldDB" id="A0A1I7RYX0"/>
<evidence type="ECO:0000256" key="1">
    <source>
        <dbReference type="ARBA" id="ARBA00009995"/>
    </source>
</evidence>
<dbReference type="EC" id="2.4.1.17" evidence="6"/>
<dbReference type="OrthoDB" id="5835829at2759"/>
<dbReference type="Proteomes" id="UP000582659">
    <property type="component" value="Unassembled WGS sequence"/>
</dbReference>
<gene>
    <name evidence="7" type="ORF">BXYJ_LOCUS2912</name>
</gene>
<dbReference type="CDD" id="cd03784">
    <property type="entry name" value="GT1_Gtf-like"/>
    <property type="match status" value="1"/>
</dbReference>
<dbReference type="Pfam" id="PF00201">
    <property type="entry name" value="UDPGT"/>
    <property type="match status" value="1"/>
</dbReference>
<dbReference type="EMBL" id="CAJFCV020000002">
    <property type="protein sequence ID" value="CAG9092106.1"/>
    <property type="molecule type" value="Genomic_DNA"/>
</dbReference>
<keyword evidence="2 5" id="KW-0328">Glycosyltransferase</keyword>
<dbReference type="InterPro" id="IPR050271">
    <property type="entry name" value="UDP-glycosyltransferase"/>
</dbReference>
<evidence type="ECO:0000256" key="4">
    <source>
        <dbReference type="ARBA" id="ARBA00047475"/>
    </source>
</evidence>
<evidence type="ECO:0000256" key="3">
    <source>
        <dbReference type="ARBA" id="ARBA00022679"/>
    </source>
</evidence>
<organism evidence="8 10">
    <name type="scientific">Bursaphelenchus xylophilus</name>
    <name type="common">Pinewood nematode worm</name>
    <name type="synonym">Aphelenchoides xylophilus</name>
    <dbReference type="NCBI Taxonomy" id="6326"/>
    <lineage>
        <taxon>Eukaryota</taxon>
        <taxon>Metazoa</taxon>
        <taxon>Ecdysozoa</taxon>
        <taxon>Nematoda</taxon>
        <taxon>Chromadorea</taxon>
        <taxon>Rhabditida</taxon>
        <taxon>Tylenchina</taxon>
        <taxon>Tylenchomorpha</taxon>
        <taxon>Aphelenchoidea</taxon>
        <taxon>Aphelenchoididae</taxon>
        <taxon>Bursaphelenchus</taxon>
    </lineage>
</organism>
<name>A0A1I7RYX0_BURXY</name>
<dbReference type="EMBL" id="CAJFDI010000002">
    <property type="protein sequence ID" value="CAD5213241.1"/>
    <property type="molecule type" value="Genomic_DNA"/>
</dbReference>
<dbReference type="GO" id="GO:0016020">
    <property type="term" value="C:membrane"/>
    <property type="evidence" value="ECO:0007669"/>
    <property type="project" value="UniProtKB-SubCell"/>
</dbReference>
<dbReference type="WBParaSite" id="BXY_0593800.1">
    <property type="protein sequence ID" value="BXY_0593800.1"/>
    <property type="gene ID" value="BXY_0593800"/>
</dbReference>
<evidence type="ECO:0000313" key="10">
    <source>
        <dbReference type="WBParaSite" id="BXY_0593800.1"/>
    </source>
</evidence>
<reference evidence="7" key="2">
    <citation type="submission" date="2020-09" db="EMBL/GenBank/DDBJ databases">
        <authorList>
            <person name="Kikuchi T."/>
        </authorList>
    </citation>
    <scope>NUCLEOTIDE SEQUENCE</scope>
    <source>
        <strain evidence="7">Ka4C1</strain>
    </source>
</reference>
<keyword evidence="9" id="KW-1185">Reference proteome</keyword>
<comment type="subcellular location">
    <subcellularLocation>
        <location evidence="6">Membrane</location>
        <topology evidence="6">Single-pass membrane protein</topology>
    </subcellularLocation>
</comment>
<keyword evidence="3 5" id="KW-0808">Transferase</keyword>
<reference evidence="10" key="1">
    <citation type="submission" date="2016-11" db="UniProtKB">
        <authorList>
            <consortium name="WormBaseParasite"/>
        </authorList>
    </citation>
    <scope>IDENTIFICATION</scope>
</reference>
<dbReference type="SUPFAM" id="SSF53756">
    <property type="entry name" value="UDP-Glycosyltransferase/glycogen phosphorylase"/>
    <property type="match status" value="1"/>
</dbReference>
<dbReference type="Proteomes" id="UP000095284">
    <property type="component" value="Unplaced"/>
</dbReference>
<comment type="catalytic activity">
    <reaction evidence="4 6">
        <text>glucuronate acceptor + UDP-alpha-D-glucuronate = acceptor beta-D-glucuronoside + UDP + H(+)</text>
        <dbReference type="Rhea" id="RHEA:21032"/>
        <dbReference type="ChEBI" id="CHEBI:15378"/>
        <dbReference type="ChEBI" id="CHEBI:58052"/>
        <dbReference type="ChEBI" id="CHEBI:58223"/>
        <dbReference type="ChEBI" id="CHEBI:132367"/>
        <dbReference type="ChEBI" id="CHEBI:132368"/>
        <dbReference type="EC" id="2.4.1.17"/>
    </reaction>
</comment>
<protein>
    <recommendedName>
        <fullName evidence="6">UDP-glucuronosyltransferase</fullName>
        <ecNumber evidence="6">2.4.1.17</ecNumber>
    </recommendedName>
</protein>
<dbReference type="GO" id="GO:0015020">
    <property type="term" value="F:glucuronosyltransferase activity"/>
    <property type="evidence" value="ECO:0007669"/>
    <property type="project" value="UniProtKB-EC"/>
</dbReference>
<dbReference type="PROSITE" id="PS00375">
    <property type="entry name" value="UDPGT"/>
    <property type="match status" value="1"/>
</dbReference>
<proteinExistence type="inferred from homology"/>
<dbReference type="Proteomes" id="UP000659654">
    <property type="component" value="Unassembled WGS sequence"/>
</dbReference>
<evidence type="ECO:0000256" key="5">
    <source>
        <dbReference type="RuleBase" id="RU003718"/>
    </source>
</evidence>
<evidence type="ECO:0000256" key="2">
    <source>
        <dbReference type="ARBA" id="ARBA00022676"/>
    </source>
</evidence>
<dbReference type="InterPro" id="IPR002213">
    <property type="entry name" value="UDP_glucos_trans"/>
</dbReference>
<keyword evidence="6" id="KW-0812">Transmembrane</keyword>
<evidence type="ECO:0000313" key="9">
    <source>
        <dbReference type="Proteomes" id="UP000659654"/>
    </source>
</evidence>
<sequence length="533" mass="60465">MNFLYLTLILSFIPQIYGYRFLFQVINTAYSHVSYAGKLADFLVEQGHQVDFVVRRYNTFISGNGAKTANVIVHTPKDVEKLNQLMRQVPMYHDVFTQSGDIFTWKTLGIFRRVLVKGCEGTLEDQDLTNRLKSQKYDAAFVEHYDSCGLLMAELLGIKTVMYFSVQGVSMPHRNHFSIPSPPGLIPVYNEVPPSGHRMSFVERAINLYHYFRYHFLIPLRLHNVLEDLRPGLVPPGTPSTPELASRVVYNFVNSLEFLNFPDFSTTQIKHVGGIGLLKAGQVDDFLLPIIKKAKKGVVWFSFGSIVDTKKMSPTIKNAFIAAFSQFEDYQFLWQMNNAEDKETKAIFAPYSNIHVVKWVNQPALLANPKTKAMISHGGLTGLFEAVYYGVPLISIPMFMDHKRSAALAKYHGIGVILDKYTLSAEKVAEALKEVLENPSYKENILITQAMMKDAPRKAEQIFLDSVTYATKYGHRLQKTNVPPMHWIPYFCVDVVAVAFTVIVIVTWFALCLVKKIFKVIPGKRKGKKAKHS</sequence>
<evidence type="ECO:0000313" key="8">
    <source>
        <dbReference type="Proteomes" id="UP000095284"/>
    </source>
</evidence>
<dbReference type="PANTHER" id="PTHR48043">
    <property type="entry name" value="EG:EG0003.4 PROTEIN-RELATED"/>
    <property type="match status" value="1"/>
</dbReference>
<dbReference type="InterPro" id="IPR035595">
    <property type="entry name" value="UDP_glycos_trans_CS"/>
</dbReference>
<dbReference type="FunFam" id="3.40.50.2000:FF:000021">
    <property type="entry name" value="UDP-glucuronosyltransferase"/>
    <property type="match status" value="1"/>
</dbReference>
<dbReference type="eggNOG" id="KOG1192">
    <property type="taxonomic scope" value="Eukaryota"/>
</dbReference>
<comment type="similarity">
    <text evidence="1 5">Belongs to the UDP-glycosyltransferase family.</text>
</comment>
<dbReference type="PANTHER" id="PTHR48043:SF145">
    <property type="entry name" value="FI06409P-RELATED"/>
    <property type="match status" value="1"/>
</dbReference>